<keyword evidence="6 18" id="KW-0808">Transferase</keyword>
<comment type="similarity">
    <text evidence="1">In the C-terminal section; belongs to the transpeptidase family.</text>
</comment>
<feature type="compositionally biased region" description="Polar residues" evidence="14">
    <location>
        <begin position="767"/>
        <end position="782"/>
    </location>
</feature>
<dbReference type="RefSeq" id="WP_051915631.1">
    <property type="nucleotide sequence ID" value="NZ_JQBS01000035.1"/>
</dbReference>
<feature type="compositionally biased region" description="Low complexity" evidence="14">
    <location>
        <begin position="836"/>
        <end position="846"/>
    </location>
</feature>
<evidence type="ECO:0000313" key="19">
    <source>
        <dbReference type="Proteomes" id="UP000051658"/>
    </source>
</evidence>
<dbReference type="NCBIfam" id="TIGR02074">
    <property type="entry name" value="PBP_1a_fam"/>
    <property type="match status" value="1"/>
</dbReference>
<dbReference type="Gene3D" id="3.40.710.10">
    <property type="entry name" value="DD-peptidase/beta-lactamase superfamily"/>
    <property type="match status" value="1"/>
</dbReference>
<dbReference type="Gene3D" id="1.10.3810.10">
    <property type="entry name" value="Biosynthetic peptidoglycan transglycosylase-like"/>
    <property type="match status" value="1"/>
</dbReference>
<dbReference type="Pfam" id="PF00912">
    <property type="entry name" value="Transgly"/>
    <property type="match status" value="1"/>
</dbReference>
<keyword evidence="4" id="KW-0645">Protease</keyword>
<name>A0A0R2HWW9_CARDV</name>
<dbReference type="PATRIC" id="fig|1449336.4.peg.1980"/>
<evidence type="ECO:0000256" key="11">
    <source>
        <dbReference type="ARBA" id="ARBA00023316"/>
    </source>
</evidence>
<dbReference type="Proteomes" id="UP000051658">
    <property type="component" value="Unassembled WGS sequence"/>
</dbReference>
<organism evidence="18 19">
    <name type="scientific">Carnobacterium divergens DSM 20623</name>
    <dbReference type="NCBI Taxonomy" id="1449336"/>
    <lineage>
        <taxon>Bacteria</taxon>
        <taxon>Bacillati</taxon>
        <taxon>Bacillota</taxon>
        <taxon>Bacilli</taxon>
        <taxon>Lactobacillales</taxon>
        <taxon>Carnobacteriaceae</taxon>
        <taxon>Carnobacterium</taxon>
    </lineage>
</organism>
<evidence type="ECO:0000256" key="9">
    <source>
        <dbReference type="ARBA" id="ARBA00022984"/>
    </source>
</evidence>
<gene>
    <name evidence="18" type="ORF">IV74_GL001943</name>
</gene>
<feature type="domain" description="Penicillin-binding protein transpeptidase" evidence="16">
    <location>
        <begin position="347"/>
        <end position="632"/>
    </location>
</feature>
<feature type="region of interest" description="Disordered" evidence="14">
    <location>
        <begin position="767"/>
        <end position="850"/>
    </location>
</feature>
<evidence type="ECO:0000256" key="8">
    <source>
        <dbReference type="ARBA" id="ARBA00022960"/>
    </source>
</evidence>
<dbReference type="GO" id="GO:0009002">
    <property type="term" value="F:serine-type D-Ala-D-Ala carboxypeptidase activity"/>
    <property type="evidence" value="ECO:0007669"/>
    <property type="project" value="UniProtKB-EC"/>
</dbReference>
<evidence type="ECO:0000256" key="13">
    <source>
        <dbReference type="ARBA" id="ARBA00049902"/>
    </source>
</evidence>
<dbReference type="FunFam" id="1.10.3810.10:FF:000001">
    <property type="entry name" value="Penicillin-binding protein 1A"/>
    <property type="match status" value="1"/>
</dbReference>
<dbReference type="Pfam" id="PF00905">
    <property type="entry name" value="Transpeptidase"/>
    <property type="match status" value="1"/>
</dbReference>
<dbReference type="GeneID" id="89588938"/>
<evidence type="ECO:0000256" key="12">
    <source>
        <dbReference type="ARBA" id="ARBA00034000"/>
    </source>
</evidence>
<feature type="domain" description="Glycosyl transferase family 51" evidence="17">
    <location>
        <begin position="75"/>
        <end position="252"/>
    </location>
</feature>
<dbReference type="InterPro" id="IPR050396">
    <property type="entry name" value="Glycosyltr_51/Transpeptidase"/>
</dbReference>
<feature type="compositionally biased region" description="Low complexity" evidence="14">
    <location>
        <begin position="796"/>
        <end position="823"/>
    </location>
</feature>
<keyword evidence="3" id="KW-0121">Carboxypeptidase</keyword>
<dbReference type="GO" id="GO:0008360">
    <property type="term" value="P:regulation of cell shape"/>
    <property type="evidence" value="ECO:0007669"/>
    <property type="project" value="UniProtKB-KW"/>
</dbReference>
<keyword evidence="5" id="KW-0328">Glycosyltransferase</keyword>
<evidence type="ECO:0000256" key="4">
    <source>
        <dbReference type="ARBA" id="ARBA00022670"/>
    </source>
</evidence>
<dbReference type="SUPFAM" id="SSF56601">
    <property type="entry name" value="beta-lactamase/transpeptidase-like"/>
    <property type="match status" value="1"/>
</dbReference>
<evidence type="ECO:0000256" key="5">
    <source>
        <dbReference type="ARBA" id="ARBA00022676"/>
    </source>
</evidence>
<sequence length="865" mass="93406">MTSDNEEMSRVANKKPKKGGKMKLWKKILLSLIGIGVLVLLAGIGLFAYYASSAPNLTEKELNGSFSSKILDSKGNVFKEIGGENREIVEGEQIPQSLKDAVISIEDRRFYKHIGIDPIRIGGAVLANLKGGFASQGGSTLTQQLVKLSVFSTKSSDQTLKRKAQEAWLSLKLERKYSKEQILEFYINKVYLANNVYGVGKASQYYFGKPLNEISLSQAALLAGMPQAPNSYNPYTNPDEALARRNMVLDAMASNEKITAAERDAAKAEPINSGLVDHTEESADNLVIDAYLKEVIEEVSKKTDVDIYTDGVTVHTNLDMDAQQHLYDTLNTENYVKYPDDQIQAGVSMVDVNTGQIKALGGSRKQTAQLGLNRATDLQRSIGSTMKPLADYAPAIENLNYSTYQQVVDAPYTYSDGKTQIKNYDKAYKGQMSIREAITDSRNIPALKTLQTVGLDKSNEFLKKVGINIKQPDGYEGLVESNAIGGDVTPVQLSASYAAFANGGTYYQPYAVNKVVLRNNQEIDLTSKGETAMKDSTAYMMTDMLKDVIKKGTGTAAEIPGLAQAGKTGTTNYDDKIADKFPSTSSPDAWFSGYTTNYSISVWVGYDDPNADNHDLNPNSQKLPARIYKELMTHVSKDIETKDWKKPATVVSSPVLNGSNPAAKPGPNVPSSNIVTELFVKGTAPTNTSNGTGNTPETLPAPTGLTASYNKETDAISISWDSYKSSSKNAKVSYLLNVNGQTYETSDLSYTVQKPTSGTNSISLVASVSGQRSATASTSVQVDSKEAESSSESVIDSTEPPASSEASSEIVPPESSSSETSSSTPPPDTSSGGNGSDSSSTVVPRSTRSKNFSSLGKFLWIFNLK</sequence>
<dbReference type="GO" id="GO:0009252">
    <property type="term" value="P:peptidoglycan biosynthetic process"/>
    <property type="evidence" value="ECO:0007669"/>
    <property type="project" value="UniProtKB-KW"/>
</dbReference>
<keyword evidence="7" id="KW-0378">Hydrolase</keyword>
<keyword evidence="15" id="KW-0472">Membrane</keyword>
<evidence type="ECO:0000313" key="18">
    <source>
        <dbReference type="EMBL" id="KRN54362.1"/>
    </source>
</evidence>
<dbReference type="InterPro" id="IPR012338">
    <property type="entry name" value="Beta-lactam/transpept-like"/>
</dbReference>
<feature type="transmembrane region" description="Helical" evidence="15">
    <location>
        <begin position="28"/>
        <end position="51"/>
    </location>
</feature>
<dbReference type="SUPFAM" id="SSF53955">
    <property type="entry name" value="Lysozyme-like"/>
    <property type="match status" value="1"/>
</dbReference>
<proteinExistence type="inferred from homology"/>
<keyword evidence="9" id="KW-0573">Peptidoglycan synthesis</keyword>
<dbReference type="GO" id="GO:0006508">
    <property type="term" value="P:proteolysis"/>
    <property type="evidence" value="ECO:0007669"/>
    <property type="project" value="UniProtKB-KW"/>
</dbReference>
<dbReference type="eggNOG" id="COG0744">
    <property type="taxonomic scope" value="Bacteria"/>
</dbReference>
<keyword evidence="10" id="KW-0511">Multifunctional enzyme</keyword>
<dbReference type="GO" id="GO:0071555">
    <property type="term" value="P:cell wall organization"/>
    <property type="evidence" value="ECO:0007669"/>
    <property type="project" value="UniProtKB-KW"/>
</dbReference>
<dbReference type="GO" id="GO:0008658">
    <property type="term" value="F:penicillin binding"/>
    <property type="evidence" value="ECO:0007669"/>
    <property type="project" value="InterPro"/>
</dbReference>
<evidence type="ECO:0000259" key="17">
    <source>
        <dbReference type="Pfam" id="PF00912"/>
    </source>
</evidence>
<evidence type="ECO:0000256" key="10">
    <source>
        <dbReference type="ARBA" id="ARBA00023268"/>
    </source>
</evidence>
<evidence type="ECO:0000256" key="3">
    <source>
        <dbReference type="ARBA" id="ARBA00022645"/>
    </source>
</evidence>
<dbReference type="EMBL" id="JQBS01000035">
    <property type="protein sequence ID" value="KRN54362.1"/>
    <property type="molecule type" value="Genomic_DNA"/>
</dbReference>
<evidence type="ECO:0000256" key="6">
    <source>
        <dbReference type="ARBA" id="ARBA00022679"/>
    </source>
</evidence>
<dbReference type="GO" id="GO:0030288">
    <property type="term" value="C:outer membrane-bounded periplasmic space"/>
    <property type="evidence" value="ECO:0007669"/>
    <property type="project" value="TreeGrafter"/>
</dbReference>
<comment type="catalytic activity">
    <reaction evidence="12">
        <text>Preferential cleavage: (Ac)2-L-Lys-D-Ala-|-D-Ala. Also transpeptidation of peptidyl-alanyl moieties that are N-acyl substituents of D-alanine.</text>
        <dbReference type="EC" id="3.4.16.4"/>
    </reaction>
</comment>
<dbReference type="InterPro" id="IPR036950">
    <property type="entry name" value="PBP_transglycosylase"/>
</dbReference>
<dbReference type="GO" id="GO:0008955">
    <property type="term" value="F:peptidoglycan glycosyltransferase activity"/>
    <property type="evidence" value="ECO:0007669"/>
    <property type="project" value="UniProtKB-EC"/>
</dbReference>
<evidence type="ECO:0000256" key="2">
    <source>
        <dbReference type="ARBA" id="ARBA00007739"/>
    </source>
</evidence>
<comment type="catalytic activity">
    <reaction evidence="13">
        <text>[GlcNAc-(1-&gt;4)-Mur2Ac(oyl-L-Ala-gamma-D-Glu-L-Lys-D-Ala-D-Ala)](n)-di-trans,octa-cis-undecaprenyl diphosphate + beta-D-GlcNAc-(1-&gt;4)-Mur2Ac(oyl-L-Ala-gamma-D-Glu-L-Lys-D-Ala-D-Ala)-di-trans,octa-cis-undecaprenyl diphosphate = [GlcNAc-(1-&gt;4)-Mur2Ac(oyl-L-Ala-gamma-D-Glu-L-Lys-D-Ala-D-Ala)](n+1)-di-trans,octa-cis-undecaprenyl diphosphate + di-trans,octa-cis-undecaprenyl diphosphate + H(+)</text>
        <dbReference type="Rhea" id="RHEA:23708"/>
        <dbReference type="Rhea" id="RHEA-COMP:9602"/>
        <dbReference type="Rhea" id="RHEA-COMP:9603"/>
        <dbReference type="ChEBI" id="CHEBI:15378"/>
        <dbReference type="ChEBI" id="CHEBI:58405"/>
        <dbReference type="ChEBI" id="CHEBI:60033"/>
        <dbReference type="ChEBI" id="CHEBI:78435"/>
        <dbReference type="EC" id="2.4.99.28"/>
    </reaction>
</comment>
<comment type="similarity">
    <text evidence="2">In the N-terminal section; belongs to the glycosyltransferase 51 family.</text>
</comment>
<dbReference type="AlphaFoldDB" id="A0A0R2HWW9"/>
<keyword evidence="8" id="KW-0133">Cell shape</keyword>
<evidence type="ECO:0000256" key="7">
    <source>
        <dbReference type="ARBA" id="ARBA00022801"/>
    </source>
</evidence>
<evidence type="ECO:0000256" key="1">
    <source>
        <dbReference type="ARBA" id="ARBA00007090"/>
    </source>
</evidence>
<dbReference type="InterPro" id="IPR001460">
    <property type="entry name" value="PCN-bd_Tpept"/>
</dbReference>
<dbReference type="PANTHER" id="PTHR32282">
    <property type="entry name" value="BINDING PROTEIN TRANSPEPTIDASE, PUTATIVE-RELATED"/>
    <property type="match status" value="1"/>
</dbReference>
<feature type="region of interest" description="Disordered" evidence="14">
    <location>
        <begin position="684"/>
        <end position="703"/>
    </location>
</feature>
<evidence type="ECO:0000256" key="15">
    <source>
        <dbReference type="SAM" id="Phobius"/>
    </source>
</evidence>
<dbReference type="InterPro" id="IPR023346">
    <property type="entry name" value="Lysozyme-like_dom_sf"/>
</dbReference>
<keyword evidence="19" id="KW-1185">Reference proteome</keyword>
<evidence type="ECO:0000259" key="16">
    <source>
        <dbReference type="Pfam" id="PF00905"/>
    </source>
</evidence>
<dbReference type="InterPro" id="IPR001264">
    <property type="entry name" value="Glyco_trans_51"/>
</dbReference>
<protein>
    <submittedName>
        <fullName evidence="18">Peptidoglycan glycosyltransferase</fullName>
    </submittedName>
</protein>
<reference evidence="18 19" key="1">
    <citation type="journal article" date="2015" name="Genome Announc.">
        <title>Expanding the biotechnology potential of lactobacilli through comparative genomics of 213 strains and associated genera.</title>
        <authorList>
            <person name="Sun Z."/>
            <person name="Harris H.M."/>
            <person name="McCann A."/>
            <person name="Guo C."/>
            <person name="Argimon S."/>
            <person name="Zhang W."/>
            <person name="Yang X."/>
            <person name="Jeffery I.B."/>
            <person name="Cooney J.C."/>
            <person name="Kagawa T.F."/>
            <person name="Liu W."/>
            <person name="Song Y."/>
            <person name="Salvetti E."/>
            <person name="Wrobel A."/>
            <person name="Rasinkangas P."/>
            <person name="Parkhill J."/>
            <person name="Rea M.C."/>
            <person name="O'Sullivan O."/>
            <person name="Ritari J."/>
            <person name="Douillard F.P."/>
            <person name="Paul Ross R."/>
            <person name="Yang R."/>
            <person name="Briner A.E."/>
            <person name="Felis G.E."/>
            <person name="de Vos W.M."/>
            <person name="Barrangou R."/>
            <person name="Klaenhammer T.R."/>
            <person name="Caufield P.W."/>
            <person name="Cui Y."/>
            <person name="Zhang H."/>
            <person name="O'Toole P.W."/>
        </authorList>
    </citation>
    <scope>NUCLEOTIDE SEQUENCE [LARGE SCALE GENOMIC DNA]</scope>
    <source>
        <strain evidence="18 19">DSM 20623</strain>
    </source>
</reference>
<dbReference type="PANTHER" id="PTHR32282:SF29">
    <property type="entry name" value="PENICILLIN-BINDING PROTEIN 1A"/>
    <property type="match status" value="1"/>
</dbReference>
<comment type="caution">
    <text evidence="18">The sequence shown here is derived from an EMBL/GenBank/DDBJ whole genome shotgun (WGS) entry which is preliminary data.</text>
</comment>
<evidence type="ECO:0000256" key="14">
    <source>
        <dbReference type="SAM" id="MobiDB-lite"/>
    </source>
</evidence>
<feature type="compositionally biased region" description="Low complexity" evidence="14">
    <location>
        <begin position="684"/>
        <end position="698"/>
    </location>
</feature>
<keyword evidence="15" id="KW-1133">Transmembrane helix</keyword>
<keyword evidence="15" id="KW-0812">Transmembrane</keyword>
<accession>A0A0R2HWW9</accession>
<keyword evidence="11" id="KW-0961">Cell wall biogenesis/degradation</keyword>